<dbReference type="Proteomes" id="UP000095192">
    <property type="component" value="Unassembled WGS sequence"/>
</dbReference>
<dbReference type="VEuPathDB" id="ToxoDB:cyc_03120"/>
<comment type="caution">
    <text evidence="1">The sequence shown here is derived from an EMBL/GenBank/DDBJ whole genome shotgun (WGS) entry which is preliminary data.</text>
</comment>
<keyword evidence="2" id="KW-1185">Reference proteome</keyword>
<proteinExistence type="predicted"/>
<dbReference type="VEuPathDB" id="ToxoDB:LOC34619870"/>
<gene>
    <name evidence="1" type="ORF">cyc_03120</name>
</gene>
<dbReference type="GeneID" id="34619870"/>
<organism evidence="1 2">
    <name type="scientific">Cyclospora cayetanensis</name>
    <dbReference type="NCBI Taxonomy" id="88456"/>
    <lineage>
        <taxon>Eukaryota</taxon>
        <taxon>Sar</taxon>
        <taxon>Alveolata</taxon>
        <taxon>Apicomplexa</taxon>
        <taxon>Conoidasida</taxon>
        <taxon>Coccidia</taxon>
        <taxon>Eucoccidiorida</taxon>
        <taxon>Eimeriorina</taxon>
        <taxon>Eimeriidae</taxon>
        <taxon>Cyclospora</taxon>
    </lineage>
</organism>
<reference evidence="1 2" key="1">
    <citation type="journal article" date="2016" name="BMC Genomics">
        <title>Comparative genomics reveals Cyclospora cayetanensis possesses coccidia-like metabolism and invasion components but unique surface antigens.</title>
        <authorList>
            <person name="Liu S."/>
            <person name="Wang L."/>
            <person name="Zheng H."/>
            <person name="Xu Z."/>
            <person name="Roellig D.M."/>
            <person name="Li N."/>
            <person name="Frace M.A."/>
            <person name="Tang K."/>
            <person name="Arrowood M.J."/>
            <person name="Moss D.M."/>
            <person name="Zhang L."/>
            <person name="Feng Y."/>
            <person name="Xiao L."/>
        </authorList>
    </citation>
    <scope>NUCLEOTIDE SEQUENCE [LARGE SCALE GENOMIC DNA]</scope>
    <source>
        <strain evidence="1 2">CHN_HEN01</strain>
    </source>
</reference>
<protein>
    <submittedName>
        <fullName evidence="1">Uncharacterized protein</fullName>
    </submittedName>
</protein>
<accession>A0A1D3CZ38</accession>
<dbReference type="OrthoDB" id="347961at2759"/>
<dbReference type="EMBL" id="JROU02001456">
    <property type="protein sequence ID" value="OEH76454.1"/>
    <property type="molecule type" value="Genomic_DNA"/>
</dbReference>
<evidence type="ECO:0000313" key="1">
    <source>
        <dbReference type="EMBL" id="OEH76454.1"/>
    </source>
</evidence>
<dbReference type="AlphaFoldDB" id="A0A1D3CZ38"/>
<evidence type="ECO:0000313" key="2">
    <source>
        <dbReference type="Proteomes" id="UP000095192"/>
    </source>
</evidence>
<name>A0A1D3CZ38_9EIME</name>
<sequence>MNSPPREQFNADTKQRKKALQPILLFYPFVIKCIIPLLPLIVVISADAKVAEAGREALEAIDIPESALLIVPSENGGAWWERAEATAKPVTQLNRNPDTKMAVHCAETTGFASDVASCASPSTPLSRSRSLQAFDASRFGPAAQYAQYLATFVPPVQQQQFLQQAAAAGLGVGGASNSHALKRLQRRAQAAAYANSVSSHPLVQGVVRTAFTAVAEALGSVTLADVLEGAVGGTGFIPVPPIM</sequence>